<sequence>MTMGLVAAAAFAACSGTAVASAAPAAPSGQVSVLGRCPETKDVHVNGGEAHWTVWCSGGRVYVDGYVKDTKADGKCAEVYGSVGSVAVNSANACPKNNKKTFAWNAPGNSVALYLRLI</sequence>
<proteinExistence type="predicted"/>
<dbReference type="Proteomes" id="UP000190037">
    <property type="component" value="Unassembled WGS sequence"/>
</dbReference>
<dbReference type="AlphaFoldDB" id="A0A1T3NMG9"/>
<dbReference type="eggNOG" id="ENOG502ZJ8X">
    <property type="taxonomic scope" value="Bacteria"/>
</dbReference>
<feature type="signal peptide" evidence="1">
    <location>
        <begin position="1"/>
        <end position="22"/>
    </location>
</feature>
<evidence type="ECO:0000313" key="3">
    <source>
        <dbReference type="Proteomes" id="UP000190037"/>
    </source>
</evidence>
<keyword evidence="3" id="KW-1185">Reference proteome</keyword>
<feature type="chain" id="PRO_5012843265" description="Secreted protein" evidence="1">
    <location>
        <begin position="23"/>
        <end position="118"/>
    </location>
</feature>
<reference evidence="2 3" key="1">
    <citation type="submission" date="2017-03" db="EMBL/GenBank/DDBJ databases">
        <title>Draft genome sequence of Streptomyces scabrisporus NF3, endophyte isolated from Amphipterygium adstringens.</title>
        <authorList>
            <person name="Vazquez M."/>
            <person name="Ceapa C.D."/>
            <person name="Rodriguez Luna D."/>
            <person name="Sanchez Esquivel S."/>
        </authorList>
    </citation>
    <scope>NUCLEOTIDE SEQUENCE [LARGE SCALE GENOMIC DNA]</scope>
    <source>
        <strain evidence="2 3">NF3</strain>
    </source>
</reference>
<dbReference type="EMBL" id="MWQN01000003">
    <property type="protein sequence ID" value="OPC77895.1"/>
    <property type="molecule type" value="Genomic_DNA"/>
</dbReference>
<evidence type="ECO:0008006" key="4">
    <source>
        <dbReference type="Google" id="ProtNLM"/>
    </source>
</evidence>
<organism evidence="2 3">
    <name type="scientific">Embleya scabrispora</name>
    <dbReference type="NCBI Taxonomy" id="159449"/>
    <lineage>
        <taxon>Bacteria</taxon>
        <taxon>Bacillati</taxon>
        <taxon>Actinomycetota</taxon>
        <taxon>Actinomycetes</taxon>
        <taxon>Kitasatosporales</taxon>
        <taxon>Streptomycetaceae</taxon>
        <taxon>Embleya</taxon>
    </lineage>
</organism>
<evidence type="ECO:0000256" key="1">
    <source>
        <dbReference type="SAM" id="SignalP"/>
    </source>
</evidence>
<accession>A0A1T3NMG9</accession>
<keyword evidence="1" id="KW-0732">Signal</keyword>
<comment type="caution">
    <text evidence="2">The sequence shown here is derived from an EMBL/GenBank/DDBJ whole genome shotgun (WGS) entry which is preliminary data.</text>
</comment>
<gene>
    <name evidence="2" type="ORF">B4N89_37205</name>
</gene>
<protein>
    <recommendedName>
        <fullName evidence="4">Secreted protein</fullName>
    </recommendedName>
</protein>
<name>A0A1T3NMG9_9ACTN</name>
<evidence type="ECO:0000313" key="2">
    <source>
        <dbReference type="EMBL" id="OPC77895.1"/>
    </source>
</evidence>